<comment type="caution">
    <text evidence="2">The sequence shown here is derived from an EMBL/GenBank/DDBJ whole genome shotgun (WGS) entry which is preliminary data.</text>
</comment>
<keyword evidence="1" id="KW-0472">Membrane</keyword>
<feature type="transmembrane region" description="Helical" evidence="1">
    <location>
        <begin position="302"/>
        <end position="325"/>
    </location>
</feature>
<name>H3NLG1_9FIRM</name>
<proteinExistence type="predicted"/>
<keyword evidence="1" id="KW-0812">Transmembrane</keyword>
<keyword evidence="1" id="KW-1133">Transmembrane helix</keyword>
<dbReference type="EMBL" id="AGEI01000003">
    <property type="protein sequence ID" value="EHR36042.1"/>
    <property type="molecule type" value="Genomic_DNA"/>
</dbReference>
<feature type="transmembrane region" description="Helical" evidence="1">
    <location>
        <begin position="331"/>
        <end position="349"/>
    </location>
</feature>
<feature type="transmembrane region" description="Helical" evidence="1">
    <location>
        <begin position="78"/>
        <end position="99"/>
    </location>
</feature>
<evidence type="ECO:0008006" key="4">
    <source>
        <dbReference type="Google" id="ProtNLM"/>
    </source>
</evidence>
<dbReference type="RefSeq" id="WP_005396982.1">
    <property type="nucleotide sequence ID" value="NZ_JH601088.1"/>
</dbReference>
<sequence>MFLENRVSKWYKELPKNIKIAFVSTFILGLICHAYMMTNKWVNLDDIVQLVDNMERTSSGRWFLMFPSAIGSDFSLPWLNGLLTILYSAIMSSLIVAMFDIKSKISTILISGIIITFPTIGALMPFMNTQDSYQFGAMLAGIAAYLLVKKENGYIISTILLTLSLGIYQTYLGYAGALILIYIMLELFKNKDNYKEMLILFAKTAISFVLSLIIYLIISRGIFGHLLVDYKGLDTMGSLPLNQLHIIIFNAYKGMFDFFAGYEFNYHFVFMPYLFLIGFVLTLYLIYYIAKKSAMEKRKVTFLLILIALFPLAVNIIYVMSWQAGVMLRMVYGYTVAFMLPLILIDYIYKNLNNDVQFSDIELKKSEEKNTYKKKHLIYYAVIFLTVISSLAVYNNIYVTNKAYFKVGVTNQNSENYANRIISRIEMVDGYTEKTKVVFLGNPDSRTYFTKNYDPRDVQPFIIANHLTRLYSFKYYPSRFLGFNNVIKDYDEITEELEPLRNVIENMPLYPANNSIQMIDDTIYVKFKDIK</sequence>
<accession>H3NLG1</accession>
<dbReference type="GeneID" id="96998161"/>
<dbReference type="HOGENOM" id="CLU_038687_0_0_9"/>
<dbReference type="InterPro" id="IPR025686">
    <property type="entry name" value="Glucos_trans_II"/>
</dbReference>
<evidence type="ECO:0000313" key="2">
    <source>
        <dbReference type="EMBL" id="EHR36042.1"/>
    </source>
</evidence>
<evidence type="ECO:0000313" key="3">
    <source>
        <dbReference type="Proteomes" id="UP000004191"/>
    </source>
</evidence>
<organism evidence="2 3">
    <name type="scientific">Helcococcus kunzii ATCC 51366</name>
    <dbReference type="NCBI Taxonomy" id="883114"/>
    <lineage>
        <taxon>Bacteria</taxon>
        <taxon>Bacillati</taxon>
        <taxon>Bacillota</taxon>
        <taxon>Tissierellia</taxon>
        <taxon>Tissierellales</taxon>
        <taxon>Peptoniphilaceae</taxon>
        <taxon>Helcococcus</taxon>
    </lineage>
</organism>
<dbReference type="AlphaFoldDB" id="H3NLG1"/>
<feature type="transmembrane region" description="Helical" evidence="1">
    <location>
        <begin position="268"/>
        <end position="290"/>
    </location>
</feature>
<evidence type="ECO:0000256" key="1">
    <source>
        <dbReference type="SAM" id="Phobius"/>
    </source>
</evidence>
<reference evidence="2 3" key="1">
    <citation type="submission" date="2012-01" db="EMBL/GenBank/DDBJ databases">
        <title>The Genome Sequence of Helcococcus kunzii ATCC 51366.</title>
        <authorList>
            <consortium name="The Broad Institute Genome Sequencing Platform"/>
            <person name="Earl A."/>
            <person name="Ward D."/>
            <person name="Feldgarden M."/>
            <person name="Gevers D."/>
            <person name="Huys G."/>
            <person name="Young S.K."/>
            <person name="Zeng Q."/>
            <person name="Gargeya S."/>
            <person name="Fitzgerald M."/>
            <person name="Haas B."/>
            <person name="Abouelleil A."/>
            <person name="Alvarado L."/>
            <person name="Arachchi H.M."/>
            <person name="Berlin A."/>
            <person name="Chapman S.B."/>
            <person name="Gearin G."/>
            <person name="Goldberg J."/>
            <person name="Griggs A."/>
            <person name="Gujja S."/>
            <person name="Hansen M."/>
            <person name="Heiman D."/>
            <person name="Howarth C."/>
            <person name="Larimer J."/>
            <person name="Lui A."/>
            <person name="MacDonald P.J.P."/>
            <person name="McCowen C."/>
            <person name="Montmayeur A."/>
            <person name="Murphy C."/>
            <person name="Neiman D."/>
            <person name="Pearson M."/>
            <person name="Priest M."/>
            <person name="Roberts A."/>
            <person name="Saif S."/>
            <person name="Shea T."/>
            <person name="Sisk P."/>
            <person name="Stolte C."/>
            <person name="Sykes S."/>
            <person name="Wortman J."/>
            <person name="Nusbaum C."/>
            <person name="Birren B."/>
        </authorList>
    </citation>
    <scope>NUCLEOTIDE SEQUENCE [LARGE SCALE GENOMIC DNA]</scope>
    <source>
        <strain evidence="2 3">ATCC 51366</strain>
    </source>
</reference>
<feature type="transmembrane region" description="Helical" evidence="1">
    <location>
        <begin position="106"/>
        <end position="126"/>
    </location>
</feature>
<protein>
    <recommendedName>
        <fullName evidence="4">Glucosyl transferase GtrII</fullName>
    </recommendedName>
</protein>
<feature type="transmembrane region" description="Helical" evidence="1">
    <location>
        <begin position="160"/>
        <end position="185"/>
    </location>
</feature>
<keyword evidence="3" id="KW-1185">Reference proteome</keyword>
<gene>
    <name evidence="2" type="ORF">HMPREF9709_00138</name>
</gene>
<dbReference type="Proteomes" id="UP000004191">
    <property type="component" value="Unassembled WGS sequence"/>
</dbReference>
<feature type="transmembrane region" description="Helical" evidence="1">
    <location>
        <begin position="20"/>
        <end position="38"/>
    </location>
</feature>
<dbReference type="eggNOG" id="ENOG502ZC8C">
    <property type="taxonomic scope" value="Bacteria"/>
</dbReference>
<dbReference type="Pfam" id="PF14264">
    <property type="entry name" value="Glucos_trans_II"/>
    <property type="match status" value="1"/>
</dbReference>
<feature type="transmembrane region" description="Helical" evidence="1">
    <location>
        <begin position="377"/>
        <end position="394"/>
    </location>
</feature>
<feature type="transmembrane region" description="Helical" evidence="1">
    <location>
        <begin position="197"/>
        <end position="218"/>
    </location>
</feature>